<dbReference type="AlphaFoldDB" id="U2HWS9"/>
<dbReference type="InterPro" id="IPR040442">
    <property type="entry name" value="Pyrv_kinase-like_dom_sf"/>
</dbReference>
<keyword evidence="2" id="KW-1185">Reference proteome</keyword>
<dbReference type="PATRIC" id="fig|1346330.5.peg.1888"/>
<sequence>MSYTNFKKLHQQEELLVLGNVWDAQSASLAEESGFQALGTSSHAIANLLGYPDGEKISLDEMLFMIERIVKAVNIPVSVDFEAGYADDPEQVATNVGHLVDLGVVGINIEDGKVIKEGRQLQSVDLLQQKIQAIKAHHRNIFINARMDTYTTKHANALEESIKRASIYQDAGADGLFIPLAETESDIRSLVKACSLPINLFLTPKLPDVDKLSKLGIKRLSHGAQLYEWLSEQNQSIFKKFVKKPMVPKANA</sequence>
<comment type="caution">
    <text evidence="1">The sequence shown here is derived from an EMBL/GenBank/DDBJ whole genome shotgun (WGS) entry which is preliminary data.</text>
</comment>
<dbReference type="OrthoDB" id="9780430at2"/>
<dbReference type="InterPro" id="IPR015813">
    <property type="entry name" value="Pyrv/PenolPyrv_kinase-like_dom"/>
</dbReference>
<dbReference type="STRING" id="1346330.M472_13185"/>
<dbReference type="RefSeq" id="WP_021070059.1">
    <property type="nucleotide sequence ID" value="NZ_ATDL01000014.1"/>
</dbReference>
<dbReference type="SUPFAM" id="SSF51621">
    <property type="entry name" value="Phosphoenolpyruvate/pyruvate domain"/>
    <property type="match status" value="1"/>
</dbReference>
<evidence type="ECO:0000313" key="2">
    <source>
        <dbReference type="Proteomes" id="UP000016584"/>
    </source>
</evidence>
<evidence type="ECO:0000313" key="1">
    <source>
        <dbReference type="EMBL" id="ERJ59725.1"/>
    </source>
</evidence>
<gene>
    <name evidence="1" type="ORF">M472_13185</name>
</gene>
<dbReference type="Gene3D" id="3.20.20.60">
    <property type="entry name" value="Phosphoenolpyruvate-binding domains"/>
    <property type="match status" value="1"/>
</dbReference>
<protein>
    <recommendedName>
        <fullName evidence="3">Carboxyvinyl-carboxyphosphonate phosphorylmutase</fullName>
    </recommendedName>
</protein>
<dbReference type="EMBL" id="ATDL01000014">
    <property type="protein sequence ID" value="ERJ59725.1"/>
    <property type="molecule type" value="Genomic_DNA"/>
</dbReference>
<dbReference type="eggNOG" id="COG2513">
    <property type="taxonomic scope" value="Bacteria"/>
</dbReference>
<dbReference type="Pfam" id="PF13714">
    <property type="entry name" value="PEP_mutase"/>
    <property type="match status" value="1"/>
</dbReference>
<organism evidence="1 2">
    <name type="scientific">Sphingobacterium paucimobilis HER1398</name>
    <dbReference type="NCBI Taxonomy" id="1346330"/>
    <lineage>
        <taxon>Bacteria</taxon>
        <taxon>Pseudomonadati</taxon>
        <taxon>Bacteroidota</taxon>
        <taxon>Sphingobacteriia</taxon>
        <taxon>Sphingobacteriales</taxon>
        <taxon>Sphingobacteriaceae</taxon>
        <taxon>Sphingobacterium</taxon>
    </lineage>
</organism>
<proteinExistence type="predicted"/>
<accession>U2HWS9</accession>
<dbReference type="Proteomes" id="UP000016584">
    <property type="component" value="Unassembled WGS sequence"/>
</dbReference>
<dbReference type="CDD" id="cd00377">
    <property type="entry name" value="ICL_PEPM"/>
    <property type="match status" value="1"/>
</dbReference>
<dbReference type="PANTHER" id="PTHR42905:SF16">
    <property type="entry name" value="CARBOXYPHOSPHONOENOLPYRUVATE PHOSPHONOMUTASE-LIKE PROTEIN (AFU_ORTHOLOGUE AFUA_5G07230)"/>
    <property type="match status" value="1"/>
</dbReference>
<reference evidence="1 2" key="1">
    <citation type="journal article" date="2013" name="Genome Announc.">
        <title>The Draft Genome Sequence of Sphingomonas paucimobilis Strain HER1398 (Proteobacteria), Host to the Giant PAU Phage, Indicates That It Is a Member of the Genus Sphingobacterium (Bacteroidetes).</title>
        <authorList>
            <person name="White R.A.III."/>
            <person name="Suttle C.A."/>
        </authorList>
    </citation>
    <scope>NUCLEOTIDE SEQUENCE [LARGE SCALE GENOMIC DNA]</scope>
    <source>
        <strain evidence="1 2">HER1398</strain>
    </source>
</reference>
<evidence type="ECO:0008006" key="3">
    <source>
        <dbReference type="Google" id="ProtNLM"/>
    </source>
</evidence>
<dbReference type="GO" id="GO:0003824">
    <property type="term" value="F:catalytic activity"/>
    <property type="evidence" value="ECO:0007669"/>
    <property type="project" value="InterPro"/>
</dbReference>
<name>U2HWS9_9SPHI</name>
<dbReference type="InterPro" id="IPR039556">
    <property type="entry name" value="ICL/PEPM"/>
</dbReference>
<dbReference type="PANTHER" id="PTHR42905">
    <property type="entry name" value="PHOSPHOENOLPYRUVATE CARBOXYLASE"/>
    <property type="match status" value="1"/>
</dbReference>